<sequence>MAQEDRWKFWSRENEVDERWIQFVDDNALAKLPEGTQVVGAFPHGASYWTRTAEIQTEQADGSSQSFFIKVAQGDIGKAMVSGEFISMTTLHQVIPDSTPNPIAWGTYASNPEIHFFLCHFVDVIDEVPDMQKFTTKVAELHAKSSSPNGKYGFPVPTYMGQMPQYNIWTESWEDFFTCSMERLMTTIEELQGPDKELRDMFGQTMKKVVPRLLRPLETGGRQIKPSLVHGDLYSGNVSVDVEDSKPVLYDATCLYAHNEWDLAPWRLARHKIGRPFMTAYFRHFPISAPAEDQEDRSVLYCLRWDMKGMVIYPGDVRYRT</sequence>
<dbReference type="Proteomes" id="UP000664203">
    <property type="component" value="Unassembled WGS sequence"/>
</dbReference>
<evidence type="ECO:0000313" key="3">
    <source>
        <dbReference type="EMBL" id="CAF9920293.1"/>
    </source>
</evidence>
<keyword evidence="4" id="KW-1185">Reference proteome</keyword>
<evidence type="ECO:0000256" key="2">
    <source>
        <dbReference type="ARBA" id="ARBA00048655"/>
    </source>
</evidence>
<accession>A0A8H3FE24</accession>
<dbReference type="EC" id="2.7.1.172" evidence="1"/>
<evidence type="ECO:0000256" key="1">
    <source>
        <dbReference type="ARBA" id="ARBA00011961"/>
    </source>
</evidence>
<dbReference type="SUPFAM" id="SSF56112">
    <property type="entry name" value="Protein kinase-like (PK-like)"/>
    <property type="match status" value="1"/>
</dbReference>
<comment type="caution">
    <text evidence="3">The sequence shown here is derived from an EMBL/GenBank/DDBJ whole genome shotgun (WGS) entry which is preliminary data.</text>
</comment>
<dbReference type="AlphaFoldDB" id="A0A8H3FE24"/>
<reference evidence="3" key="1">
    <citation type="submission" date="2021-03" db="EMBL/GenBank/DDBJ databases">
        <authorList>
            <person name="Tagirdzhanova G."/>
        </authorList>
    </citation>
    <scope>NUCLEOTIDE SEQUENCE</scope>
</reference>
<organism evidence="3 4">
    <name type="scientific">Alectoria fallacina</name>
    <dbReference type="NCBI Taxonomy" id="1903189"/>
    <lineage>
        <taxon>Eukaryota</taxon>
        <taxon>Fungi</taxon>
        <taxon>Dikarya</taxon>
        <taxon>Ascomycota</taxon>
        <taxon>Pezizomycotina</taxon>
        <taxon>Lecanoromycetes</taxon>
        <taxon>OSLEUM clade</taxon>
        <taxon>Lecanoromycetidae</taxon>
        <taxon>Lecanorales</taxon>
        <taxon>Lecanorineae</taxon>
        <taxon>Parmeliaceae</taxon>
        <taxon>Alectoria</taxon>
    </lineage>
</organism>
<comment type="catalytic activity">
    <reaction evidence="2">
        <text>N(6)-D-ribulosyl-L-lysyl-[protein] + ATP = N(6)-(3-O-phospho-D-ribulosyl)-L-lysyl-[protein] + ADP + H(+)</text>
        <dbReference type="Rhea" id="RHEA:48432"/>
        <dbReference type="Rhea" id="RHEA-COMP:12103"/>
        <dbReference type="Rhea" id="RHEA-COMP:12104"/>
        <dbReference type="ChEBI" id="CHEBI:15378"/>
        <dbReference type="ChEBI" id="CHEBI:30616"/>
        <dbReference type="ChEBI" id="CHEBI:90418"/>
        <dbReference type="ChEBI" id="CHEBI:90420"/>
        <dbReference type="ChEBI" id="CHEBI:456216"/>
        <dbReference type="EC" id="2.7.1.172"/>
    </reaction>
    <physiologicalReaction direction="left-to-right" evidence="2">
        <dbReference type="Rhea" id="RHEA:48433"/>
    </physiologicalReaction>
</comment>
<dbReference type="Pfam" id="PF03881">
    <property type="entry name" value="Fructosamin_kin"/>
    <property type="match status" value="1"/>
</dbReference>
<dbReference type="PANTHER" id="PTHR12149">
    <property type="entry name" value="FRUCTOSAMINE 3 KINASE-RELATED PROTEIN"/>
    <property type="match status" value="1"/>
</dbReference>
<dbReference type="PANTHER" id="PTHR12149:SF8">
    <property type="entry name" value="PROTEIN-RIBULOSAMINE 3-KINASE"/>
    <property type="match status" value="1"/>
</dbReference>
<feature type="non-terminal residue" evidence="3">
    <location>
        <position position="321"/>
    </location>
</feature>
<dbReference type="GO" id="GO:0102193">
    <property type="term" value="F:protein-ribulosamine 3-kinase activity"/>
    <property type="evidence" value="ECO:0007669"/>
    <property type="project" value="UniProtKB-EC"/>
</dbReference>
<dbReference type="InterPro" id="IPR011009">
    <property type="entry name" value="Kinase-like_dom_sf"/>
</dbReference>
<dbReference type="InterPro" id="IPR016477">
    <property type="entry name" value="Fructo-/Ketosamine-3-kinase"/>
</dbReference>
<evidence type="ECO:0000313" key="4">
    <source>
        <dbReference type="Proteomes" id="UP000664203"/>
    </source>
</evidence>
<name>A0A8H3FE24_9LECA</name>
<proteinExistence type="predicted"/>
<dbReference type="Gene3D" id="3.90.1200.10">
    <property type="match status" value="1"/>
</dbReference>
<gene>
    <name evidence="3" type="ORF">ALECFALPRED_001477</name>
</gene>
<dbReference type="OrthoDB" id="5772781at2759"/>
<protein>
    <recommendedName>
        <fullName evidence="1">protein-ribulosamine 3-kinase</fullName>
        <ecNumber evidence="1">2.7.1.172</ecNumber>
    </recommendedName>
</protein>
<dbReference type="EMBL" id="CAJPDR010000135">
    <property type="protein sequence ID" value="CAF9920293.1"/>
    <property type="molecule type" value="Genomic_DNA"/>
</dbReference>